<evidence type="ECO:0000313" key="3">
    <source>
        <dbReference type="Proteomes" id="UP000466931"/>
    </source>
</evidence>
<evidence type="ECO:0000313" key="2">
    <source>
        <dbReference type="EMBL" id="BBZ35401.1"/>
    </source>
</evidence>
<sequence length="146" mass="16538">MSTDPRQVVQSFLAACEAEDFGAIPEHLDPDLIYHNVGMPEIHGRDGAVRFLRILFGRPGTHFEVRTHRMAVDGNVVLTERTDVSIIGPFRFQFWVCGVFEVEDGRITLWRDYFDFFDITKSVLRAVLGAAIPALRPRLPLEGARP</sequence>
<feature type="domain" description="Limonene-1,2-epoxide hydrolase" evidence="1">
    <location>
        <begin position="4"/>
        <end position="125"/>
    </location>
</feature>
<dbReference type="Proteomes" id="UP000466931">
    <property type="component" value="Chromosome"/>
</dbReference>
<dbReference type="EMBL" id="AP022612">
    <property type="protein sequence ID" value="BBZ35401.1"/>
    <property type="molecule type" value="Genomic_DNA"/>
</dbReference>
<dbReference type="SUPFAM" id="SSF54427">
    <property type="entry name" value="NTF2-like"/>
    <property type="match status" value="1"/>
</dbReference>
<dbReference type="GO" id="GO:0016787">
    <property type="term" value="F:hydrolase activity"/>
    <property type="evidence" value="ECO:0007669"/>
    <property type="project" value="UniProtKB-KW"/>
</dbReference>
<name>A0A7I7Y319_9MYCO</name>
<dbReference type="InterPro" id="IPR013100">
    <property type="entry name" value="LEH"/>
</dbReference>
<protein>
    <submittedName>
        <fullName evidence="2">Limonene-1,2-epoxide hydrolase</fullName>
    </submittedName>
</protein>
<dbReference type="AlphaFoldDB" id="A0A7I7Y319"/>
<dbReference type="InterPro" id="IPR032710">
    <property type="entry name" value="NTF2-like_dom_sf"/>
</dbReference>
<dbReference type="Pfam" id="PF07858">
    <property type="entry name" value="LEH"/>
    <property type="match status" value="1"/>
</dbReference>
<organism evidence="2 3">
    <name type="scientific">Mycolicibacterium confluentis</name>
    <dbReference type="NCBI Taxonomy" id="28047"/>
    <lineage>
        <taxon>Bacteria</taxon>
        <taxon>Bacillati</taxon>
        <taxon>Actinomycetota</taxon>
        <taxon>Actinomycetes</taxon>
        <taxon>Mycobacteriales</taxon>
        <taxon>Mycobacteriaceae</taxon>
        <taxon>Mycolicibacterium</taxon>
    </lineage>
</organism>
<keyword evidence="2" id="KW-0378">Hydrolase</keyword>
<reference evidence="2" key="2">
    <citation type="submission" date="2020-02" db="EMBL/GenBank/DDBJ databases">
        <authorList>
            <person name="Matsumoto Y."/>
            <person name="Motooka D."/>
            <person name="Nakamura S."/>
        </authorList>
    </citation>
    <scope>NUCLEOTIDE SEQUENCE</scope>
    <source>
        <strain evidence="2">JCM 13671</strain>
    </source>
</reference>
<evidence type="ECO:0000259" key="1">
    <source>
        <dbReference type="Pfam" id="PF07858"/>
    </source>
</evidence>
<proteinExistence type="predicted"/>
<reference evidence="2" key="1">
    <citation type="journal article" date="2019" name="Emerg. Microbes Infect.">
        <title>Comprehensive subspecies identification of 175 nontuberculous mycobacteria species based on 7547 genomic profiles.</title>
        <authorList>
            <person name="Matsumoto Y."/>
            <person name="Kinjo T."/>
            <person name="Motooka D."/>
            <person name="Nabeya D."/>
            <person name="Jung N."/>
            <person name="Uechi K."/>
            <person name="Horii T."/>
            <person name="Iida T."/>
            <person name="Fujita J."/>
            <person name="Nakamura S."/>
        </authorList>
    </citation>
    <scope>NUCLEOTIDE SEQUENCE [LARGE SCALE GENOMIC DNA]</scope>
    <source>
        <strain evidence="2">JCM 13671</strain>
    </source>
</reference>
<keyword evidence="3" id="KW-1185">Reference proteome</keyword>
<accession>A0A7I7Y319</accession>
<gene>
    <name evidence="2" type="ORF">MCNF_40060</name>
</gene>
<dbReference type="Gene3D" id="3.10.450.50">
    <property type="match status" value="1"/>
</dbReference>